<evidence type="ECO:0000313" key="1">
    <source>
        <dbReference type="EMBL" id="EGR31878.1"/>
    </source>
</evidence>
<proteinExistence type="predicted"/>
<dbReference type="InParanoid" id="G0QSD1"/>
<accession>G0QSD1</accession>
<dbReference type="GeneID" id="14908051"/>
<reference evidence="1 2" key="1">
    <citation type="submission" date="2011-07" db="EMBL/GenBank/DDBJ databases">
        <authorList>
            <person name="Coyne R."/>
            <person name="Brami D."/>
            <person name="Johnson J."/>
            <person name="Hostetler J."/>
            <person name="Hannick L."/>
            <person name="Clark T."/>
            <person name="Cassidy-Hanley D."/>
            <person name="Inman J."/>
        </authorList>
    </citation>
    <scope>NUCLEOTIDE SEQUENCE [LARGE SCALE GENOMIC DNA]</scope>
    <source>
        <strain evidence="1 2">G5</strain>
    </source>
</reference>
<evidence type="ECO:0000313" key="2">
    <source>
        <dbReference type="Proteomes" id="UP000008983"/>
    </source>
</evidence>
<keyword evidence="2" id="KW-1185">Reference proteome</keyword>
<organism evidence="1 2">
    <name type="scientific">Ichthyophthirius multifiliis</name>
    <name type="common">White spot disease agent</name>
    <name type="synonym">Ich</name>
    <dbReference type="NCBI Taxonomy" id="5932"/>
    <lineage>
        <taxon>Eukaryota</taxon>
        <taxon>Sar</taxon>
        <taxon>Alveolata</taxon>
        <taxon>Ciliophora</taxon>
        <taxon>Intramacronucleata</taxon>
        <taxon>Oligohymenophorea</taxon>
        <taxon>Hymenostomatida</taxon>
        <taxon>Ophryoglenina</taxon>
        <taxon>Ichthyophthirius</taxon>
    </lineage>
</organism>
<dbReference type="AlphaFoldDB" id="G0QSD1"/>
<dbReference type="Proteomes" id="UP000008983">
    <property type="component" value="Unassembled WGS sequence"/>
</dbReference>
<protein>
    <submittedName>
        <fullName evidence="1">Ubiquitin-hect domain protein, putative</fullName>
    </submittedName>
</protein>
<name>G0QSD1_ICHMU</name>
<dbReference type="EMBL" id="GL983809">
    <property type="protein sequence ID" value="EGR31878.1"/>
    <property type="molecule type" value="Genomic_DNA"/>
</dbReference>
<gene>
    <name evidence="1" type="ORF">IMG5_100270</name>
</gene>
<dbReference type="RefSeq" id="XP_004035364.1">
    <property type="nucleotide sequence ID" value="XM_004035316.1"/>
</dbReference>
<sequence length="224" mass="27068">MVYDDFNEFIISEGEEEAFNWFEEQKQKIHQKLIQNVRQVLIQEDQSVISFMYDLIKLIINTLQFTFSPNMTNYSLFKYSMKSILRLYKFLHEEDYNQKLNIPETENNEEENYQNNQLKTQFSHEQIELENNNITVHKLTYNLLNIKGQKLKIELNTIFDILIQNTRSLIQIFLDQNESNSKKSWLDLLNILQLNINQSYQVYAQNKFNQIMQKTNKKQNQFQI</sequence>